<reference evidence="8 9" key="1">
    <citation type="submission" date="2020-07" db="EMBL/GenBank/DDBJ databases">
        <title>Genomic Encyclopedia of Type Strains, Phase IV (KMG-IV): sequencing the most valuable type-strain genomes for metagenomic binning, comparative biology and taxonomic classification.</title>
        <authorList>
            <person name="Goeker M."/>
        </authorList>
    </citation>
    <scope>NUCLEOTIDE SEQUENCE [LARGE SCALE GENOMIC DNA]</scope>
    <source>
        <strain evidence="8 9">DSM 17721</strain>
    </source>
</reference>
<dbReference type="AlphaFoldDB" id="A0A7W0C8N3"/>
<dbReference type="InterPro" id="IPR011278">
    <property type="entry name" value="2-MeCitrate/Citrate_synth_II"/>
</dbReference>
<dbReference type="Gene3D" id="1.10.230.10">
    <property type="entry name" value="Cytochrome P450-Terp, domain 2"/>
    <property type="match status" value="1"/>
</dbReference>
<dbReference type="SUPFAM" id="SSF48256">
    <property type="entry name" value="Citrate synthase"/>
    <property type="match status" value="1"/>
</dbReference>
<dbReference type="InterPro" id="IPR024176">
    <property type="entry name" value="Citrate_synthase_bac-typ"/>
</dbReference>
<dbReference type="UniPathway" id="UPA00223">
    <property type="reaction ID" value="UER00717"/>
</dbReference>
<dbReference type="RefSeq" id="WP_181550869.1">
    <property type="nucleotide sequence ID" value="NZ_JACDUS010000003.1"/>
</dbReference>
<dbReference type="EMBL" id="JACDUS010000003">
    <property type="protein sequence ID" value="MBA2881219.1"/>
    <property type="molecule type" value="Genomic_DNA"/>
</dbReference>
<dbReference type="NCBIfam" id="TIGR01800">
    <property type="entry name" value="cit_synth_II"/>
    <property type="match status" value="1"/>
</dbReference>
<evidence type="ECO:0000256" key="1">
    <source>
        <dbReference type="ARBA" id="ARBA00004751"/>
    </source>
</evidence>
<keyword evidence="9" id="KW-1185">Reference proteome</keyword>
<name>A0A7W0C8N3_9BACT</name>
<comment type="catalytic activity">
    <reaction evidence="5">
        <text>oxaloacetate + acetyl-CoA + H2O = citrate + CoA + H(+)</text>
        <dbReference type="Rhea" id="RHEA:16845"/>
        <dbReference type="ChEBI" id="CHEBI:15377"/>
        <dbReference type="ChEBI" id="CHEBI:15378"/>
        <dbReference type="ChEBI" id="CHEBI:16452"/>
        <dbReference type="ChEBI" id="CHEBI:16947"/>
        <dbReference type="ChEBI" id="CHEBI:57287"/>
        <dbReference type="ChEBI" id="CHEBI:57288"/>
        <dbReference type="EC" id="2.3.3.16"/>
    </reaction>
</comment>
<keyword evidence="3" id="KW-0816">Tricarboxylic acid cycle</keyword>
<comment type="caution">
    <text evidence="8">The sequence shown here is derived from an EMBL/GenBank/DDBJ whole genome shotgun (WGS) entry which is preliminary data.</text>
</comment>
<dbReference type="PRINTS" id="PR00143">
    <property type="entry name" value="CITRTSNTHASE"/>
</dbReference>
<keyword evidence="4 6" id="KW-0808">Transferase</keyword>
<comment type="similarity">
    <text evidence="2 6">Belongs to the citrate synthase family.</text>
</comment>
<evidence type="ECO:0000256" key="7">
    <source>
        <dbReference type="PIRSR" id="PIRSR001369-1"/>
    </source>
</evidence>
<feature type="active site" evidence="7">
    <location>
        <position position="320"/>
    </location>
</feature>
<organism evidence="8 9">
    <name type="scientific">Desulfosalsimonas propionicica</name>
    <dbReference type="NCBI Taxonomy" id="332175"/>
    <lineage>
        <taxon>Bacteria</taxon>
        <taxon>Pseudomonadati</taxon>
        <taxon>Thermodesulfobacteriota</taxon>
        <taxon>Desulfobacteria</taxon>
        <taxon>Desulfobacterales</taxon>
        <taxon>Desulfosalsimonadaceae</taxon>
        <taxon>Desulfosalsimonas</taxon>
    </lineage>
</organism>
<proteinExistence type="inferred from homology"/>
<dbReference type="GO" id="GO:0005975">
    <property type="term" value="P:carbohydrate metabolic process"/>
    <property type="evidence" value="ECO:0007669"/>
    <property type="project" value="TreeGrafter"/>
</dbReference>
<evidence type="ECO:0000256" key="6">
    <source>
        <dbReference type="PIRNR" id="PIRNR001369"/>
    </source>
</evidence>
<dbReference type="PIRSF" id="PIRSF001369">
    <property type="entry name" value="Citrate_synth"/>
    <property type="match status" value="1"/>
</dbReference>
<evidence type="ECO:0000256" key="2">
    <source>
        <dbReference type="ARBA" id="ARBA00010566"/>
    </source>
</evidence>
<dbReference type="GO" id="GO:0005737">
    <property type="term" value="C:cytoplasm"/>
    <property type="evidence" value="ECO:0007669"/>
    <property type="project" value="InterPro"/>
</dbReference>
<dbReference type="GO" id="GO:0006099">
    <property type="term" value="P:tricarboxylic acid cycle"/>
    <property type="evidence" value="ECO:0007669"/>
    <property type="project" value="UniProtKB-UniPathway"/>
</dbReference>
<dbReference type="PANTHER" id="PTHR11739">
    <property type="entry name" value="CITRATE SYNTHASE"/>
    <property type="match status" value="1"/>
</dbReference>
<evidence type="ECO:0000256" key="3">
    <source>
        <dbReference type="ARBA" id="ARBA00022532"/>
    </source>
</evidence>
<evidence type="ECO:0000313" key="8">
    <source>
        <dbReference type="EMBL" id="MBA2881219.1"/>
    </source>
</evidence>
<keyword evidence="8" id="KW-0012">Acyltransferase</keyword>
<protein>
    <recommendedName>
        <fullName evidence="6">Citrate synthase</fullName>
    </recommendedName>
</protein>
<gene>
    <name evidence="8" type="ORF">HNR65_001545</name>
</gene>
<dbReference type="InterPro" id="IPR036969">
    <property type="entry name" value="Citrate_synthase_sf"/>
</dbReference>
<dbReference type="Gene3D" id="1.10.580.10">
    <property type="entry name" value="Citrate Synthase, domain 1"/>
    <property type="match status" value="1"/>
</dbReference>
<dbReference type="Proteomes" id="UP000525298">
    <property type="component" value="Unassembled WGS sequence"/>
</dbReference>
<dbReference type="GO" id="GO:0036440">
    <property type="term" value="F:citrate synthase activity"/>
    <property type="evidence" value="ECO:0007669"/>
    <property type="project" value="UniProtKB-EC"/>
</dbReference>
<sequence length="394" mass="42858">MTEPGDIINTGLRGVPVASTRICLVDGKAGKLVYRGYNITELAENATFEEVAYLLLFEHLPPEKELADFKAQLTQKTPLPGQLVAALKTRPANALPMDILQACVPMLANHDPEAGDLSREKATDTAIGLIARFPAIMAAWHRIRNGLEPLAPKPELGHAANFLFMLTGETPDPETAKFMDTCLVLHAEHSFNASTFSARQVASSRAHMYAAAAAGVGSLSGELHGGANARVMQMLLDIGALDRVDNYVESRLKAGEKVMGMGHAVYKNGDPRAAILAPMSRQMGEKTGNLKWYELGEAVRKKAAEVFRELKGAEIYPNVDFYSATTYYAMGIPIDLFTPVFAISRISGWCAHVIEEQFAGAAPKPALYRPASEYVGEYCGPEECEFVPMEKRPS</sequence>
<dbReference type="Pfam" id="PF00285">
    <property type="entry name" value="Citrate_synt"/>
    <property type="match status" value="1"/>
</dbReference>
<comment type="pathway">
    <text evidence="1">Carbohydrate metabolism; tricarboxylic acid cycle; isocitrate from oxaloacetate: step 1/2.</text>
</comment>
<dbReference type="InterPro" id="IPR016143">
    <property type="entry name" value="Citrate_synth-like_sm_a-sub"/>
</dbReference>
<evidence type="ECO:0000256" key="4">
    <source>
        <dbReference type="ARBA" id="ARBA00022679"/>
    </source>
</evidence>
<evidence type="ECO:0000313" key="9">
    <source>
        <dbReference type="Proteomes" id="UP000525298"/>
    </source>
</evidence>
<evidence type="ECO:0000256" key="5">
    <source>
        <dbReference type="ARBA" id="ARBA00049288"/>
    </source>
</evidence>
<accession>A0A7W0C8N3</accession>
<dbReference type="PANTHER" id="PTHR11739:SF4">
    <property type="entry name" value="CITRATE SYNTHASE, PEROXISOMAL"/>
    <property type="match status" value="1"/>
</dbReference>
<dbReference type="InterPro" id="IPR016142">
    <property type="entry name" value="Citrate_synth-like_lrg_a-sub"/>
</dbReference>
<feature type="active site" evidence="7">
    <location>
        <position position="263"/>
    </location>
</feature>
<dbReference type="InterPro" id="IPR002020">
    <property type="entry name" value="Citrate_synthase"/>
</dbReference>